<proteinExistence type="predicted"/>
<gene>
    <name evidence="1" type="ORF">BECKTC1821E_GA0114239_103712</name>
</gene>
<reference evidence="1" key="1">
    <citation type="submission" date="2019-02" db="EMBL/GenBank/DDBJ databases">
        <authorList>
            <person name="Gruber-Vodicka R. H."/>
            <person name="Seah K. B. B."/>
        </authorList>
    </citation>
    <scope>NUCLEOTIDE SEQUENCE</scope>
    <source>
        <strain evidence="1">BECK_BZ125</strain>
    </source>
</reference>
<evidence type="ECO:0000313" key="1">
    <source>
        <dbReference type="EMBL" id="VFK44592.1"/>
    </source>
</evidence>
<protein>
    <submittedName>
        <fullName evidence="1">Uncharacterized protein</fullName>
    </submittedName>
</protein>
<dbReference type="EMBL" id="CAADFT010000037">
    <property type="protein sequence ID" value="VFK44592.1"/>
    <property type="molecule type" value="Genomic_DNA"/>
</dbReference>
<name>A0A450YSW5_9GAMM</name>
<dbReference type="AlphaFoldDB" id="A0A450YSW5"/>
<sequence length="59" mass="6546">MTENADEVFSARFRQAASSTLIPAMRRRAKTGAALVVSELTGLRSSGFFFRHQSNEVLE</sequence>
<organism evidence="1">
    <name type="scientific">Candidatus Kentrum sp. TC</name>
    <dbReference type="NCBI Taxonomy" id="2126339"/>
    <lineage>
        <taxon>Bacteria</taxon>
        <taxon>Pseudomonadati</taxon>
        <taxon>Pseudomonadota</taxon>
        <taxon>Gammaproteobacteria</taxon>
        <taxon>Candidatus Kentrum</taxon>
    </lineage>
</organism>
<accession>A0A450YSW5</accession>